<organism evidence="1 2">
    <name type="scientific">Aphis glycines</name>
    <name type="common">Soybean aphid</name>
    <dbReference type="NCBI Taxonomy" id="307491"/>
    <lineage>
        <taxon>Eukaryota</taxon>
        <taxon>Metazoa</taxon>
        <taxon>Ecdysozoa</taxon>
        <taxon>Arthropoda</taxon>
        <taxon>Hexapoda</taxon>
        <taxon>Insecta</taxon>
        <taxon>Pterygota</taxon>
        <taxon>Neoptera</taxon>
        <taxon>Paraneoptera</taxon>
        <taxon>Hemiptera</taxon>
        <taxon>Sternorrhyncha</taxon>
        <taxon>Aphidomorpha</taxon>
        <taxon>Aphidoidea</taxon>
        <taxon>Aphididae</taxon>
        <taxon>Aphidini</taxon>
        <taxon>Aphis</taxon>
        <taxon>Aphis</taxon>
    </lineage>
</organism>
<reference evidence="1 2" key="1">
    <citation type="submission" date="2019-08" db="EMBL/GenBank/DDBJ databases">
        <title>The genome of the soybean aphid Biotype 1, its phylome, world population structure and adaptation to the North American continent.</title>
        <authorList>
            <person name="Giordano R."/>
            <person name="Donthu R.K."/>
            <person name="Hernandez A.G."/>
            <person name="Wright C.L."/>
            <person name="Zimin A.V."/>
        </authorList>
    </citation>
    <scope>NUCLEOTIDE SEQUENCE [LARGE SCALE GENOMIC DNA]</scope>
    <source>
        <tissue evidence="1">Whole aphids</tissue>
    </source>
</reference>
<dbReference type="EMBL" id="VYZN01000042">
    <property type="protein sequence ID" value="KAE9530575.1"/>
    <property type="molecule type" value="Genomic_DNA"/>
</dbReference>
<evidence type="ECO:0000313" key="1">
    <source>
        <dbReference type="EMBL" id="KAE9530575.1"/>
    </source>
</evidence>
<dbReference type="Proteomes" id="UP000475862">
    <property type="component" value="Unassembled WGS sequence"/>
</dbReference>
<accession>A0A6G0TD79</accession>
<dbReference type="AlphaFoldDB" id="A0A6G0TD79"/>
<keyword evidence="2" id="KW-1185">Reference proteome</keyword>
<comment type="caution">
    <text evidence="1">The sequence shown here is derived from an EMBL/GenBank/DDBJ whole genome shotgun (WGS) entry which is preliminary data.</text>
</comment>
<evidence type="ECO:0000313" key="2">
    <source>
        <dbReference type="Proteomes" id="UP000475862"/>
    </source>
</evidence>
<proteinExistence type="predicted"/>
<sequence>MTSRLLCKTIITEYNKIDIKYVISIFIKEIGLSLCSELSLRNYKNENERLSHYHFYFFSGDLAFLEAFCDPLLVRFGATGGSFETDGTGVLDLSEHSSSFEDSFDSVPVSEDGVSFTGFTCSCFSNSCSTDFKVQVSDVGSSFTSSGDSGLVDFNSSDCWDSLIGISDFIVSSTDSTATGVVGGVGAVIVGVSGVFNSFKISLDRSSFSSCLTARSLLSISISELTGGIVVDVFFKADFNGFGSSVCTTSGAVGVFTATVSILTSGVLPRVSEILDHILEKLSLPK</sequence>
<protein>
    <submittedName>
        <fullName evidence="1">Uncharacterized protein</fullName>
    </submittedName>
</protein>
<gene>
    <name evidence="1" type="ORF">AGLY_011037</name>
</gene>
<name>A0A6G0TD79_APHGL</name>